<keyword evidence="3" id="KW-0175">Coiled coil</keyword>
<feature type="domain" description="ACT" evidence="5">
    <location>
        <begin position="111"/>
        <end position="192"/>
    </location>
</feature>
<feature type="coiled-coil region" evidence="3">
    <location>
        <begin position="26"/>
        <end position="53"/>
    </location>
</feature>
<dbReference type="InterPro" id="IPR051358">
    <property type="entry name" value="TF_AMS/ICE1/BHLH6-like"/>
</dbReference>
<evidence type="ECO:0000256" key="2">
    <source>
        <dbReference type="ARBA" id="ARBA00023242"/>
    </source>
</evidence>
<organism evidence="6 7">
    <name type="scientific">Physcomitrium patens</name>
    <name type="common">Spreading-leaved earth moss</name>
    <name type="synonym">Physcomitrella patens</name>
    <dbReference type="NCBI Taxonomy" id="3218"/>
    <lineage>
        <taxon>Eukaryota</taxon>
        <taxon>Viridiplantae</taxon>
        <taxon>Streptophyta</taxon>
        <taxon>Embryophyta</taxon>
        <taxon>Bryophyta</taxon>
        <taxon>Bryophytina</taxon>
        <taxon>Bryopsida</taxon>
        <taxon>Funariidae</taxon>
        <taxon>Funariales</taxon>
        <taxon>Funariaceae</taxon>
        <taxon>Physcomitrium</taxon>
    </lineage>
</organism>
<dbReference type="PANTHER" id="PTHR31945">
    <property type="entry name" value="TRANSCRIPTION FACTOR SCREAM2-RELATED"/>
    <property type="match status" value="1"/>
</dbReference>
<dbReference type="Gramene" id="Pp3c19_4900V3.2">
    <property type="protein sequence ID" value="Pp3c19_4900V3.2"/>
    <property type="gene ID" value="Pp3c19_4900"/>
</dbReference>
<dbReference type="GO" id="GO:0005634">
    <property type="term" value="C:nucleus"/>
    <property type="evidence" value="ECO:0007669"/>
    <property type="project" value="UniProtKB-SubCell"/>
</dbReference>
<proteinExistence type="predicted"/>
<evidence type="ECO:0000256" key="3">
    <source>
        <dbReference type="SAM" id="Coils"/>
    </source>
</evidence>
<dbReference type="InterPro" id="IPR002912">
    <property type="entry name" value="ACT_dom"/>
</dbReference>
<evidence type="ECO:0000313" key="7">
    <source>
        <dbReference type="Proteomes" id="UP000006727"/>
    </source>
</evidence>
<dbReference type="PANTHER" id="PTHR31945:SF11">
    <property type="entry name" value="TRANSCRIPTION FACTOR ABORTED MICROSPORES"/>
    <property type="match status" value="1"/>
</dbReference>
<sequence length="193" mass="21269">MTRSTLALPGDFSRFCLAPGEKSSILADAYEYIEKLQRQVEELNYELDMESYLGDDLCHCEDDCSCCEHNLSPSSTERTAESNAGLESSSGSDCGCSQPTVEIVRTEEGLKIHIECDKRPGLLVEIMELLESRGLNVEQASIACVDQLVFDGISSEIEGNDAEDSRHMTHVNAEDVEASLRSLIADQRQCTSH</sequence>
<gene>
    <name evidence="6" type="primary">LOC112272634</name>
</gene>
<dbReference type="EnsemblPlants" id="Pp3c19_4900V3.2">
    <property type="protein sequence ID" value="Pp3c19_4900V3.2"/>
    <property type="gene ID" value="Pp3c19_4900"/>
</dbReference>
<evidence type="ECO:0000256" key="4">
    <source>
        <dbReference type="SAM" id="MobiDB-lite"/>
    </source>
</evidence>
<name>A0A7I4BL97_PHYPA</name>
<feature type="region of interest" description="Disordered" evidence="4">
    <location>
        <begin position="77"/>
        <end position="96"/>
    </location>
</feature>
<dbReference type="InterPro" id="IPR054502">
    <property type="entry name" value="bHLH-TF_ACT-like_plant"/>
</dbReference>
<evidence type="ECO:0000259" key="5">
    <source>
        <dbReference type="PROSITE" id="PS51671"/>
    </source>
</evidence>
<dbReference type="Proteomes" id="UP000006727">
    <property type="component" value="Chromosome 19"/>
</dbReference>
<reference evidence="6" key="3">
    <citation type="submission" date="2020-12" db="UniProtKB">
        <authorList>
            <consortium name="EnsemblPlants"/>
        </authorList>
    </citation>
    <scope>IDENTIFICATION</scope>
</reference>
<protein>
    <recommendedName>
        <fullName evidence="5">ACT domain-containing protein</fullName>
    </recommendedName>
</protein>
<evidence type="ECO:0000256" key="1">
    <source>
        <dbReference type="ARBA" id="ARBA00004123"/>
    </source>
</evidence>
<evidence type="ECO:0000313" key="6">
    <source>
        <dbReference type="EnsemblPlants" id="Pp3c19_4900V3.2"/>
    </source>
</evidence>
<accession>A0A7I4BL97</accession>
<reference evidence="6 7" key="1">
    <citation type="journal article" date="2008" name="Science">
        <title>The Physcomitrella genome reveals evolutionary insights into the conquest of land by plants.</title>
        <authorList>
            <person name="Rensing S."/>
            <person name="Lang D."/>
            <person name="Zimmer A."/>
            <person name="Terry A."/>
            <person name="Salamov A."/>
            <person name="Shapiro H."/>
            <person name="Nishiyama T."/>
            <person name="Perroud P.-F."/>
            <person name="Lindquist E."/>
            <person name="Kamisugi Y."/>
            <person name="Tanahashi T."/>
            <person name="Sakakibara K."/>
            <person name="Fujita T."/>
            <person name="Oishi K."/>
            <person name="Shin-I T."/>
            <person name="Kuroki Y."/>
            <person name="Toyoda A."/>
            <person name="Suzuki Y."/>
            <person name="Hashimoto A."/>
            <person name="Yamaguchi K."/>
            <person name="Sugano A."/>
            <person name="Kohara Y."/>
            <person name="Fujiyama A."/>
            <person name="Anterola A."/>
            <person name="Aoki S."/>
            <person name="Ashton N."/>
            <person name="Barbazuk W.B."/>
            <person name="Barker E."/>
            <person name="Bennetzen J."/>
            <person name="Bezanilla M."/>
            <person name="Blankenship R."/>
            <person name="Cho S.H."/>
            <person name="Dutcher S."/>
            <person name="Estelle M."/>
            <person name="Fawcett J.A."/>
            <person name="Gundlach H."/>
            <person name="Hanada K."/>
            <person name="Heyl A."/>
            <person name="Hicks K.A."/>
            <person name="Hugh J."/>
            <person name="Lohr M."/>
            <person name="Mayer K."/>
            <person name="Melkozernov A."/>
            <person name="Murata T."/>
            <person name="Nelson D."/>
            <person name="Pils B."/>
            <person name="Prigge M."/>
            <person name="Reiss B."/>
            <person name="Renner T."/>
            <person name="Rombauts S."/>
            <person name="Rushton P."/>
            <person name="Sanderfoot A."/>
            <person name="Schween G."/>
            <person name="Shiu S.-H."/>
            <person name="Stueber K."/>
            <person name="Theodoulou F.L."/>
            <person name="Tu H."/>
            <person name="Van de Peer Y."/>
            <person name="Verrier P.J."/>
            <person name="Waters E."/>
            <person name="Wood A."/>
            <person name="Yang L."/>
            <person name="Cove D."/>
            <person name="Cuming A."/>
            <person name="Hasebe M."/>
            <person name="Lucas S."/>
            <person name="Mishler D.B."/>
            <person name="Reski R."/>
            <person name="Grigoriev I."/>
            <person name="Quatrano R.S."/>
            <person name="Boore J.L."/>
        </authorList>
    </citation>
    <scope>NUCLEOTIDE SEQUENCE [LARGE SCALE GENOMIC DNA]</scope>
    <source>
        <strain evidence="6 7">cv. Gransden 2004</strain>
    </source>
</reference>
<comment type="subcellular location">
    <subcellularLocation>
        <location evidence="1">Nucleus</location>
    </subcellularLocation>
</comment>
<dbReference type="PROSITE" id="PS51671">
    <property type="entry name" value="ACT"/>
    <property type="match status" value="1"/>
</dbReference>
<dbReference type="SUPFAM" id="SSF55021">
    <property type="entry name" value="ACT-like"/>
    <property type="match status" value="1"/>
</dbReference>
<dbReference type="Pfam" id="PF22754">
    <property type="entry name" value="bHLH-TF_ACT-like_plant"/>
    <property type="match status" value="1"/>
</dbReference>
<keyword evidence="2" id="KW-0539">Nucleus</keyword>
<dbReference type="AlphaFoldDB" id="A0A7I4BL97"/>
<dbReference type="EMBL" id="ABEU02000019">
    <property type="status" value="NOT_ANNOTATED_CDS"/>
    <property type="molecule type" value="Genomic_DNA"/>
</dbReference>
<reference evidence="6 7" key="2">
    <citation type="journal article" date="2018" name="Plant J.">
        <title>The Physcomitrella patens chromosome-scale assembly reveals moss genome structure and evolution.</title>
        <authorList>
            <person name="Lang D."/>
            <person name="Ullrich K.K."/>
            <person name="Murat F."/>
            <person name="Fuchs J."/>
            <person name="Jenkins J."/>
            <person name="Haas F.B."/>
            <person name="Piednoel M."/>
            <person name="Gundlach H."/>
            <person name="Van Bel M."/>
            <person name="Meyberg R."/>
            <person name="Vives C."/>
            <person name="Morata J."/>
            <person name="Symeonidi A."/>
            <person name="Hiss M."/>
            <person name="Muchero W."/>
            <person name="Kamisugi Y."/>
            <person name="Saleh O."/>
            <person name="Blanc G."/>
            <person name="Decker E.L."/>
            <person name="van Gessel N."/>
            <person name="Grimwood J."/>
            <person name="Hayes R.D."/>
            <person name="Graham S.W."/>
            <person name="Gunter L.E."/>
            <person name="McDaniel S.F."/>
            <person name="Hoernstein S.N.W."/>
            <person name="Larsson A."/>
            <person name="Li F.W."/>
            <person name="Perroud P.F."/>
            <person name="Phillips J."/>
            <person name="Ranjan P."/>
            <person name="Rokshar D.S."/>
            <person name="Rothfels C.J."/>
            <person name="Schneider L."/>
            <person name="Shu S."/>
            <person name="Stevenson D.W."/>
            <person name="Thummler F."/>
            <person name="Tillich M."/>
            <person name="Villarreal Aguilar J.C."/>
            <person name="Widiez T."/>
            <person name="Wong G.K."/>
            <person name="Wymore A."/>
            <person name="Zhang Y."/>
            <person name="Zimmer A.D."/>
            <person name="Quatrano R.S."/>
            <person name="Mayer K.F.X."/>
            <person name="Goodstein D."/>
            <person name="Casacuberta J.M."/>
            <person name="Vandepoele K."/>
            <person name="Reski R."/>
            <person name="Cuming A.C."/>
            <person name="Tuskan G.A."/>
            <person name="Maumus F."/>
            <person name="Salse J."/>
            <person name="Schmutz J."/>
            <person name="Rensing S.A."/>
        </authorList>
    </citation>
    <scope>NUCLEOTIDE SEQUENCE [LARGE SCALE GENOMIC DNA]</scope>
    <source>
        <strain evidence="6 7">cv. Gransden 2004</strain>
    </source>
</reference>
<dbReference type="InterPro" id="IPR045865">
    <property type="entry name" value="ACT-like_dom_sf"/>
</dbReference>
<dbReference type="CDD" id="cd02116">
    <property type="entry name" value="ACT"/>
    <property type="match status" value="1"/>
</dbReference>
<keyword evidence="7" id="KW-1185">Reference proteome</keyword>